<evidence type="ECO:0000313" key="1">
    <source>
        <dbReference type="EMBL" id="RCW38944.1"/>
    </source>
</evidence>
<dbReference type="RefSeq" id="WP_114436260.1">
    <property type="nucleotide sequence ID" value="NZ_QPIZ01000002.1"/>
</dbReference>
<organism evidence="1 2">
    <name type="scientific">Marinilabilia salmonicolor</name>
    <dbReference type="NCBI Taxonomy" id="989"/>
    <lineage>
        <taxon>Bacteria</taxon>
        <taxon>Pseudomonadati</taxon>
        <taxon>Bacteroidota</taxon>
        <taxon>Bacteroidia</taxon>
        <taxon>Marinilabiliales</taxon>
        <taxon>Marinilabiliaceae</taxon>
        <taxon>Marinilabilia</taxon>
    </lineage>
</organism>
<proteinExistence type="predicted"/>
<dbReference type="Proteomes" id="UP000252733">
    <property type="component" value="Unassembled WGS sequence"/>
</dbReference>
<accession>A0A368VGZ4</accession>
<protein>
    <recommendedName>
        <fullName evidence="3">SatD family protein</fullName>
    </recommendedName>
</protein>
<evidence type="ECO:0008006" key="3">
    <source>
        <dbReference type="Google" id="ProtNLM"/>
    </source>
</evidence>
<comment type="caution">
    <text evidence="1">The sequence shown here is derived from an EMBL/GenBank/DDBJ whole genome shotgun (WGS) entry which is preliminary data.</text>
</comment>
<gene>
    <name evidence="1" type="ORF">DFO77_10298</name>
</gene>
<dbReference type="EMBL" id="QPIZ01000002">
    <property type="protein sequence ID" value="RCW38944.1"/>
    <property type="molecule type" value="Genomic_DNA"/>
</dbReference>
<keyword evidence="2" id="KW-1185">Reference proteome</keyword>
<name>A0A368VGZ4_9BACT</name>
<sequence length="199" mass="21969">MKAVITGDVIDSRKSENFDWVDSLKSVLSFYGTAPGDWEIFRGDSFQLMLDAEKAMLAAFHIKAVMRSVASLDVRMGIGIGTVKYQAVKITESNGEAFVLSGGCFESLKKQTLGVKSTDASLNKSLNIMLGLALLTVDGWSATIGRVVSARIEHPEKNQQELAVFLQRSQSSISDALKRGGWDEIMLFEEYYREQISCL</sequence>
<dbReference type="AlphaFoldDB" id="A0A368VGZ4"/>
<evidence type="ECO:0000313" key="2">
    <source>
        <dbReference type="Proteomes" id="UP000252733"/>
    </source>
</evidence>
<reference evidence="1 2" key="1">
    <citation type="submission" date="2018-07" db="EMBL/GenBank/DDBJ databases">
        <title>Freshwater and sediment microbial communities from various areas in North America, analyzing microbe dynamics in response to fracking.</title>
        <authorList>
            <person name="Lamendella R."/>
        </authorList>
    </citation>
    <scope>NUCLEOTIDE SEQUENCE [LARGE SCALE GENOMIC DNA]</scope>
    <source>
        <strain evidence="1 2">160A</strain>
    </source>
</reference>